<evidence type="ECO:0000313" key="3">
    <source>
        <dbReference type="Proteomes" id="UP001163726"/>
    </source>
</evidence>
<organism evidence="2 3">
    <name type="scientific">Catenovulum adriaticum</name>
    <dbReference type="NCBI Taxonomy" id="2984846"/>
    <lineage>
        <taxon>Bacteria</taxon>
        <taxon>Pseudomonadati</taxon>
        <taxon>Pseudomonadota</taxon>
        <taxon>Gammaproteobacteria</taxon>
        <taxon>Alteromonadales</taxon>
        <taxon>Alteromonadaceae</taxon>
        <taxon>Catenovulum</taxon>
    </lineage>
</organism>
<accession>A0ABY7ARE2</accession>
<geneLocation type="plasmid" evidence="2 3">
    <name>pCadTS8_2</name>
</geneLocation>
<dbReference type="RefSeq" id="WP_268076821.1">
    <property type="nucleotide sequence ID" value="NZ_CP109967.1"/>
</dbReference>
<dbReference type="Proteomes" id="UP001163726">
    <property type="component" value="Plasmid pCadTS8_2"/>
</dbReference>
<gene>
    <name evidence="2" type="ORF">OLW01_17640</name>
</gene>
<protein>
    <submittedName>
        <fullName evidence="2">DUF3862 domain-containing protein</fullName>
    </submittedName>
</protein>
<evidence type="ECO:0000256" key="1">
    <source>
        <dbReference type="ARBA" id="ARBA00022729"/>
    </source>
</evidence>
<keyword evidence="1" id="KW-0732">Signal</keyword>
<evidence type="ECO:0000313" key="2">
    <source>
        <dbReference type="EMBL" id="WAJ72104.1"/>
    </source>
</evidence>
<dbReference type="Gene3D" id="3.30.1450.10">
    <property type="match status" value="1"/>
</dbReference>
<name>A0ABY7ARE2_9ALTE</name>
<keyword evidence="3" id="KW-1185">Reference proteome</keyword>
<reference evidence="2" key="1">
    <citation type="submission" date="2022-10" db="EMBL/GenBank/DDBJ databases">
        <title>Catenovulum adriacola sp. nov. isolated in the Harbour of Susak.</title>
        <authorList>
            <person name="Schoch T."/>
            <person name="Reich S.J."/>
            <person name="Stoeferle S."/>
            <person name="Flaiz M."/>
            <person name="Kazda M."/>
            <person name="Riedel C.U."/>
            <person name="Duerre P."/>
        </authorList>
    </citation>
    <scope>NUCLEOTIDE SEQUENCE</scope>
    <source>
        <strain evidence="2">TS8</strain>
        <plasmid evidence="2">pCadTS8_2</plasmid>
    </source>
</reference>
<dbReference type="InterPro" id="IPR037873">
    <property type="entry name" value="BamE-like"/>
</dbReference>
<proteinExistence type="predicted"/>
<keyword evidence="2" id="KW-0614">Plasmid</keyword>
<sequence>MSLKGFLLCSIIAAGIITGCGKLTASHYNQIKAGMDYNEINTILGVPDMCANESKIKQCRWGSKSENIKVTFINNTATSIAQNNLK</sequence>
<dbReference type="EMBL" id="CP109967">
    <property type="protein sequence ID" value="WAJ72104.1"/>
    <property type="molecule type" value="Genomic_DNA"/>
</dbReference>
<dbReference type="PROSITE" id="PS51257">
    <property type="entry name" value="PROKAR_LIPOPROTEIN"/>
    <property type="match status" value="1"/>
</dbReference>